<organism evidence="1">
    <name type="scientific">Zea mays</name>
    <name type="common">Maize</name>
    <dbReference type="NCBI Taxonomy" id="4577"/>
    <lineage>
        <taxon>Eukaryota</taxon>
        <taxon>Viridiplantae</taxon>
        <taxon>Streptophyta</taxon>
        <taxon>Embryophyta</taxon>
        <taxon>Tracheophyta</taxon>
        <taxon>Spermatophyta</taxon>
        <taxon>Magnoliopsida</taxon>
        <taxon>Liliopsida</taxon>
        <taxon>Poales</taxon>
        <taxon>Poaceae</taxon>
        <taxon>PACMAD clade</taxon>
        <taxon>Panicoideae</taxon>
        <taxon>Andropogonodae</taxon>
        <taxon>Andropogoneae</taxon>
        <taxon>Tripsacinae</taxon>
        <taxon>Zea</taxon>
    </lineage>
</organism>
<dbReference type="AlphaFoldDB" id="A0A1D6NI03"/>
<proteinExistence type="predicted"/>
<evidence type="ECO:0000313" key="1">
    <source>
        <dbReference type="EMBL" id="ONM39982.1"/>
    </source>
</evidence>
<dbReference type="GO" id="GO:0016779">
    <property type="term" value="F:nucleotidyltransferase activity"/>
    <property type="evidence" value="ECO:0007669"/>
    <property type="project" value="UniProtKB-KW"/>
</dbReference>
<accession>A0A1D6NI03</accession>
<name>A0A1D6NI03_MAIZE</name>
<dbReference type="Gene3D" id="2.160.10.10">
    <property type="entry name" value="Hexapeptide repeat proteins"/>
    <property type="match status" value="1"/>
</dbReference>
<protein>
    <submittedName>
        <fullName evidence="1">Glucose-1-phosphate adenylyltransferase large subunit 1, chloroplastic/amyloplastic</fullName>
    </submittedName>
</protein>
<keyword evidence="1" id="KW-0808">Transferase</keyword>
<sequence>MYFRFHASYILTIHFTYCVRHAFLRAIGRMLEQSNHSLMQTWPSLSSLPSLIFMIQKHLSSLHPDACLRRNWTSARYMSYRAQLLPEQDFVYLTCSPPQMKDAFISDGCLLRECNIEHSVIGVCSRVSSGCELKVHTLPMYMLMFYTFSCII</sequence>
<keyword evidence="1" id="KW-0548">Nucleotidyltransferase</keyword>
<dbReference type="Pfam" id="PF25247">
    <property type="entry name" value="LbH_GLGC"/>
    <property type="match status" value="1"/>
</dbReference>
<reference evidence="1" key="1">
    <citation type="submission" date="2015-12" db="EMBL/GenBank/DDBJ databases">
        <title>Update maize B73 reference genome by single molecule sequencing technologies.</title>
        <authorList>
            <consortium name="Maize Genome Sequencing Project"/>
            <person name="Ware D."/>
        </authorList>
    </citation>
    <scope>NUCLEOTIDE SEQUENCE [LARGE SCALE GENOMIC DNA]</scope>
    <source>
        <tissue evidence="1">Seedling</tissue>
    </source>
</reference>
<gene>
    <name evidence="1" type="ORF">ZEAMMB73_Zm00001d044129</name>
</gene>
<dbReference type="UniPathway" id="UPA00152"/>
<dbReference type="EMBL" id="CM007649">
    <property type="protein sequence ID" value="ONM39982.1"/>
    <property type="molecule type" value="Genomic_DNA"/>
</dbReference>
<dbReference type="GO" id="GO:0019252">
    <property type="term" value="P:starch biosynthetic process"/>
    <property type="evidence" value="ECO:0007669"/>
    <property type="project" value="UniProtKB-UniPathway"/>
</dbReference>